<proteinExistence type="predicted"/>
<sequence>MQVLTMQVNDEDIAVSNQKEQIEKMVHEMLQQDREDHKLFQKQLYTFYSNPIWFYLNHEEQIIYFPVGSSKTTEPDVNALLILILVNKTNQRY</sequence>
<comment type="caution">
    <text evidence="1">The sequence shown here is derived from an EMBL/GenBank/DDBJ whole genome shotgun (WGS) entry which is preliminary data.</text>
</comment>
<dbReference type="Proteomes" id="UP001177021">
    <property type="component" value="Unassembled WGS sequence"/>
</dbReference>
<organism evidence="1 2">
    <name type="scientific">Trifolium pratense</name>
    <name type="common">Red clover</name>
    <dbReference type="NCBI Taxonomy" id="57577"/>
    <lineage>
        <taxon>Eukaryota</taxon>
        <taxon>Viridiplantae</taxon>
        <taxon>Streptophyta</taxon>
        <taxon>Embryophyta</taxon>
        <taxon>Tracheophyta</taxon>
        <taxon>Spermatophyta</taxon>
        <taxon>Magnoliopsida</taxon>
        <taxon>eudicotyledons</taxon>
        <taxon>Gunneridae</taxon>
        <taxon>Pentapetalae</taxon>
        <taxon>rosids</taxon>
        <taxon>fabids</taxon>
        <taxon>Fabales</taxon>
        <taxon>Fabaceae</taxon>
        <taxon>Papilionoideae</taxon>
        <taxon>50 kb inversion clade</taxon>
        <taxon>NPAAA clade</taxon>
        <taxon>Hologalegina</taxon>
        <taxon>IRL clade</taxon>
        <taxon>Trifolieae</taxon>
        <taxon>Trifolium</taxon>
    </lineage>
</organism>
<evidence type="ECO:0000313" key="2">
    <source>
        <dbReference type="Proteomes" id="UP001177021"/>
    </source>
</evidence>
<reference evidence="1" key="1">
    <citation type="submission" date="2023-10" db="EMBL/GenBank/DDBJ databases">
        <authorList>
            <person name="Rodriguez Cubillos JULIANA M."/>
            <person name="De Vega J."/>
        </authorList>
    </citation>
    <scope>NUCLEOTIDE SEQUENCE</scope>
</reference>
<gene>
    <name evidence="1" type="ORF">MILVUS5_LOCUS9192</name>
</gene>
<evidence type="ECO:0000313" key="1">
    <source>
        <dbReference type="EMBL" id="CAJ2639114.1"/>
    </source>
</evidence>
<dbReference type="EMBL" id="CASHSV030000024">
    <property type="protein sequence ID" value="CAJ2639114.1"/>
    <property type="molecule type" value="Genomic_DNA"/>
</dbReference>
<keyword evidence="2" id="KW-1185">Reference proteome</keyword>
<accession>A0ACB0J583</accession>
<name>A0ACB0J583_TRIPR</name>
<protein>
    <submittedName>
        <fullName evidence="1">Uncharacterized protein</fullName>
    </submittedName>
</protein>